<organism evidence="2 3">
    <name type="scientific">Mytilus coruscus</name>
    <name type="common">Sea mussel</name>
    <dbReference type="NCBI Taxonomy" id="42192"/>
    <lineage>
        <taxon>Eukaryota</taxon>
        <taxon>Metazoa</taxon>
        <taxon>Spiralia</taxon>
        <taxon>Lophotrochozoa</taxon>
        <taxon>Mollusca</taxon>
        <taxon>Bivalvia</taxon>
        <taxon>Autobranchia</taxon>
        <taxon>Pteriomorphia</taxon>
        <taxon>Mytilida</taxon>
        <taxon>Mytiloidea</taxon>
        <taxon>Mytilidae</taxon>
        <taxon>Mytilinae</taxon>
        <taxon>Mytilus</taxon>
    </lineage>
</organism>
<protein>
    <recommendedName>
        <fullName evidence="4">C-type lectin domain-containing protein</fullName>
    </recommendedName>
</protein>
<evidence type="ECO:0008006" key="4">
    <source>
        <dbReference type="Google" id="ProtNLM"/>
    </source>
</evidence>
<name>A0A6J8BVM9_MYTCO</name>
<proteinExistence type="predicted"/>
<dbReference type="EMBL" id="CACVKT020004142">
    <property type="protein sequence ID" value="CAC5388098.1"/>
    <property type="molecule type" value="Genomic_DNA"/>
</dbReference>
<evidence type="ECO:0000313" key="3">
    <source>
        <dbReference type="Proteomes" id="UP000507470"/>
    </source>
</evidence>
<evidence type="ECO:0000256" key="1">
    <source>
        <dbReference type="SAM" id="Phobius"/>
    </source>
</evidence>
<gene>
    <name evidence="2" type="ORF">MCOR_23382</name>
</gene>
<evidence type="ECO:0000313" key="2">
    <source>
        <dbReference type="EMBL" id="CAC5388098.1"/>
    </source>
</evidence>
<accession>A0A6J8BVM9</accession>
<keyword evidence="1" id="KW-1133">Transmembrane helix</keyword>
<keyword evidence="1" id="KW-0472">Membrane</keyword>
<dbReference type="AlphaFoldDB" id="A0A6J8BVM9"/>
<dbReference type="Proteomes" id="UP000507470">
    <property type="component" value="Unassembled WGS sequence"/>
</dbReference>
<keyword evidence="1" id="KW-0812">Transmembrane</keyword>
<keyword evidence="3" id="KW-1185">Reference proteome</keyword>
<feature type="transmembrane region" description="Helical" evidence="1">
    <location>
        <begin position="168"/>
        <end position="189"/>
    </location>
</feature>
<sequence length="279" mass="32043">MVGCILTVNNLYSFYSRIGNVLSFKDYYIVGSKGFATWSTAMYTCLRNNGSFSKNEDDFRYYWDYWLRYFKYEEDKANEQCVAIIRNDNSLPLTYQFRPCSDRLPVLCNDSNFSSHIITPVFVNRGSLFSGDSKETIFGRNIDTTLTNNSDVQRLGVSNDEIDLCIRIIAGGAAFFATIIIFLLVIVYIQRRKLIKVYFTSLITRRDENSYNEIPNQRSDTITEEYYDEVVPLSEIPVSECPSTVQQNIEHIQSIDTAGYPIISSILETSEGHYQTIAD</sequence>
<reference evidence="2 3" key="1">
    <citation type="submission" date="2020-06" db="EMBL/GenBank/DDBJ databases">
        <authorList>
            <person name="Li R."/>
            <person name="Bekaert M."/>
        </authorList>
    </citation>
    <scope>NUCLEOTIDE SEQUENCE [LARGE SCALE GENOMIC DNA]</scope>
    <source>
        <strain evidence="3">wild</strain>
    </source>
</reference>